<name>A0ABR4L248_9EURO</name>
<reference evidence="1 2" key="1">
    <citation type="submission" date="2024-07" db="EMBL/GenBank/DDBJ databases">
        <title>Section-level genome sequencing and comparative genomics of Aspergillus sections Usti and Cavernicolus.</title>
        <authorList>
            <consortium name="Lawrence Berkeley National Laboratory"/>
            <person name="Nybo J.L."/>
            <person name="Vesth T.C."/>
            <person name="Theobald S."/>
            <person name="Frisvad J.C."/>
            <person name="Larsen T.O."/>
            <person name="Kjaerboelling I."/>
            <person name="Rothschild-Mancinelli K."/>
            <person name="Lyhne E.K."/>
            <person name="Kogle M.E."/>
            <person name="Barry K."/>
            <person name="Clum A."/>
            <person name="Na H."/>
            <person name="Ledsgaard L."/>
            <person name="Lin J."/>
            <person name="Lipzen A."/>
            <person name="Kuo A."/>
            <person name="Riley R."/>
            <person name="Mondo S."/>
            <person name="LaButti K."/>
            <person name="Haridas S."/>
            <person name="Pangalinan J."/>
            <person name="Salamov A.A."/>
            <person name="Simmons B.A."/>
            <person name="Magnuson J.K."/>
            <person name="Chen J."/>
            <person name="Drula E."/>
            <person name="Henrissat B."/>
            <person name="Wiebenga A."/>
            <person name="Lubbers R.J."/>
            <person name="Gomes A.C."/>
            <person name="Macurrencykelacurrency M.R."/>
            <person name="Stajich J."/>
            <person name="Grigoriev I.V."/>
            <person name="Mortensen U.H."/>
            <person name="De vries R.P."/>
            <person name="Baker S.E."/>
            <person name="Andersen M.R."/>
        </authorList>
    </citation>
    <scope>NUCLEOTIDE SEQUENCE [LARGE SCALE GENOMIC DNA]</scope>
    <source>
        <strain evidence="1 2">CBS 756.74</strain>
    </source>
</reference>
<dbReference type="RefSeq" id="XP_070903094.1">
    <property type="nucleotide sequence ID" value="XM_071044601.1"/>
</dbReference>
<dbReference type="EMBL" id="JBFXLR010000006">
    <property type="protein sequence ID" value="KAL2857563.1"/>
    <property type="molecule type" value="Genomic_DNA"/>
</dbReference>
<sequence length="267" mass="30635">MSPDQSKYETSTADVQGYTRTKHIYIPMRQPIPTCREYGFALLRLDTRGIGWSQGRLDPFGLGDPTSSMQMQKDKTSTTHGALVGYWAAVQNPPHLTCVLSYESQCNMYHAARKDGIYSNNFQSHWLSSVVLPYQAGKQDGSRTEEELAANRVDYPELLATTEYPDETGNWTDPELHLAGNIRAFDGISSEYKWLERHTGNHLGAFYEPEHIEMPRVFLDYFLFDRRETGCLMSPVFVSYDTRARRQSTERPKPRSLRQTQKILSFT</sequence>
<protein>
    <recommendedName>
        <fullName evidence="3">Xaa-Pro dipeptidyl-peptidase-like domain-containing protein</fullName>
    </recommendedName>
</protein>
<dbReference type="Proteomes" id="UP001610444">
    <property type="component" value="Unassembled WGS sequence"/>
</dbReference>
<evidence type="ECO:0008006" key="3">
    <source>
        <dbReference type="Google" id="ProtNLM"/>
    </source>
</evidence>
<comment type="caution">
    <text evidence="1">The sequence shown here is derived from an EMBL/GenBank/DDBJ whole genome shotgun (WGS) entry which is preliminary data.</text>
</comment>
<dbReference type="GeneID" id="98159765"/>
<organism evidence="1 2">
    <name type="scientific">Aspergillus pseudodeflectus</name>
    <dbReference type="NCBI Taxonomy" id="176178"/>
    <lineage>
        <taxon>Eukaryota</taxon>
        <taxon>Fungi</taxon>
        <taxon>Dikarya</taxon>
        <taxon>Ascomycota</taxon>
        <taxon>Pezizomycotina</taxon>
        <taxon>Eurotiomycetes</taxon>
        <taxon>Eurotiomycetidae</taxon>
        <taxon>Eurotiales</taxon>
        <taxon>Aspergillaceae</taxon>
        <taxon>Aspergillus</taxon>
        <taxon>Aspergillus subgen. Nidulantes</taxon>
    </lineage>
</organism>
<keyword evidence="2" id="KW-1185">Reference proteome</keyword>
<gene>
    <name evidence="1" type="ORF">BJX68DRAFT_263124</name>
</gene>
<evidence type="ECO:0000313" key="2">
    <source>
        <dbReference type="Proteomes" id="UP001610444"/>
    </source>
</evidence>
<accession>A0ABR4L248</accession>
<evidence type="ECO:0000313" key="1">
    <source>
        <dbReference type="EMBL" id="KAL2857563.1"/>
    </source>
</evidence>
<dbReference type="SUPFAM" id="SSF53474">
    <property type="entry name" value="alpha/beta-Hydrolases"/>
    <property type="match status" value="1"/>
</dbReference>
<dbReference type="InterPro" id="IPR029058">
    <property type="entry name" value="AB_hydrolase_fold"/>
</dbReference>
<dbReference type="Gene3D" id="3.40.50.1820">
    <property type="entry name" value="alpha/beta hydrolase"/>
    <property type="match status" value="1"/>
</dbReference>
<proteinExistence type="predicted"/>